<sequence length="164" mass="19130">MTEAQVTYHTLTESLLKDMISIIIKQQIANTYSDYMTVENNTVADPQVDQLLANFNQPKDVSRDIFGQDKTKLKTNETSRYFSCENCGQKEKDLSGENMVEFHYKTNFGMSFEIAMYNINPLKDPIGWYMFQDQLWTSATYLQQTFFTTATNKINLQHTKNTWI</sequence>
<keyword evidence="2" id="KW-1185">Reference proteome</keyword>
<evidence type="ECO:0000313" key="2">
    <source>
        <dbReference type="Proteomes" id="UP001204833"/>
    </source>
</evidence>
<evidence type="ECO:0000313" key="1">
    <source>
        <dbReference type="EMBL" id="KAI5948981.1"/>
    </source>
</evidence>
<reference evidence="1 2" key="1">
    <citation type="journal article" date="2022" name="DNA Res.">
        <title>Genome analysis of five recently described species of the CUG-Ser clade uncovers Candida theae as a new hybrid lineage with pathogenic potential in the Candida parapsilosis species complex.</title>
        <authorList>
            <person name="Mixao V."/>
            <person name="Del Olmo V."/>
            <person name="Hegedusova E."/>
            <person name="Saus E."/>
            <person name="Pryszcz L."/>
            <person name="Cillingova A."/>
            <person name="Nosek J."/>
            <person name="Gabaldon T."/>
        </authorList>
    </citation>
    <scope>NUCLEOTIDE SEQUENCE [LARGE SCALE GENOMIC DNA]</scope>
    <source>
        <strain evidence="1 2">CBS 12239</strain>
    </source>
</reference>
<dbReference type="AlphaFoldDB" id="A0AAD5BAL7"/>
<gene>
    <name evidence="1" type="ORF">KGF57_005044</name>
</gene>
<dbReference type="GeneID" id="76153088"/>
<dbReference type="EMBL" id="JAIHNG010000175">
    <property type="protein sequence ID" value="KAI5948981.1"/>
    <property type="molecule type" value="Genomic_DNA"/>
</dbReference>
<comment type="caution">
    <text evidence="1">The sequence shown here is derived from an EMBL/GenBank/DDBJ whole genome shotgun (WGS) entry which is preliminary data.</text>
</comment>
<dbReference type="RefSeq" id="XP_051606491.1">
    <property type="nucleotide sequence ID" value="XM_051754618.1"/>
</dbReference>
<organism evidence="1 2">
    <name type="scientific">Candida theae</name>
    <dbReference type="NCBI Taxonomy" id="1198502"/>
    <lineage>
        <taxon>Eukaryota</taxon>
        <taxon>Fungi</taxon>
        <taxon>Dikarya</taxon>
        <taxon>Ascomycota</taxon>
        <taxon>Saccharomycotina</taxon>
        <taxon>Pichiomycetes</taxon>
        <taxon>Debaryomycetaceae</taxon>
        <taxon>Candida/Lodderomyces clade</taxon>
        <taxon>Candida</taxon>
    </lineage>
</organism>
<name>A0AAD5BAL7_9ASCO</name>
<dbReference type="Proteomes" id="UP001204833">
    <property type="component" value="Unassembled WGS sequence"/>
</dbReference>
<proteinExistence type="predicted"/>
<accession>A0AAD5BAL7</accession>
<protein>
    <submittedName>
        <fullName evidence="1">SGF11</fullName>
    </submittedName>
</protein>